<dbReference type="Pfam" id="PF05050">
    <property type="entry name" value="Methyltransf_21"/>
    <property type="match status" value="1"/>
</dbReference>
<dbReference type="Gene3D" id="3.40.50.150">
    <property type="entry name" value="Vaccinia Virus protein VP39"/>
    <property type="match status" value="1"/>
</dbReference>
<gene>
    <name evidence="2" type="ORF">MNOR_LOCUS31980</name>
</gene>
<reference evidence="2 3" key="1">
    <citation type="submission" date="2024-05" db="EMBL/GenBank/DDBJ databases">
        <authorList>
            <person name="Wallberg A."/>
        </authorList>
    </citation>
    <scope>NUCLEOTIDE SEQUENCE [LARGE SCALE GENOMIC DNA]</scope>
</reference>
<evidence type="ECO:0000259" key="1">
    <source>
        <dbReference type="Pfam" id="PF05050"/>
    </source>
</evidence>
<proteinExistence type="predicted"/>
<keyword evidence="3" id="KW-1185">Reference proteome</keyword>
<evidence type="ECO:0000313" key="3">
    <source>
        <dbReference type="Proteomes" id="UP001497623"/>
    </source>
</evidence>
<dbReference type="PANTHER" id="PTHR32026:SF10">
    <property type="entry name" value="METHYLTRANSFERASE-LIKE PROTEIN 24-RELATED"/>
    <property type="match status" value="1"/>
</dbReference>
<dbReference type="InterPro" id="IPR029063">
    <property type="entry name" value="SAM-dependent_MTases_sf"/>
</dbReference>
<protein>
    <recommendedName>
        <fullName evidence="1">Methyltransferase FkbM domain-containing protein</fullName>
    </recommendedName>
</protein>
<dbReference type="AlphaFoldDB" id="A0AAV2S4G8"/>
<dbReference type="EMBL" id="CAXKWB010042376">
    <property type="protein sequence ID" value="CAL4157759.1"/>
    <property type="molecule type" value="Genomic_DNA"/>
</dbReference>
<sequence length="289" mass="33452">MKNLTRFFSKIIERAVFVQTYKKHLTQLITKYYAKTRGNGHNDSALIVSGSDPRAIASLLSKELEKKLNKVESFEVKCGNETIKHVKSVKYLGLQIDNDLSGKNELNFNQIKGQYGCRVVSLDFSMKNWTHSFRGHRKHFLSNGIGSKNNAVVSFDPKGNKIFSHMLTLNSLLRILDAQKSTIDYLKMDIENAEWEVLEQVLLNSPWVLRRVKQLALEVHLEDVQELSHKPEVALDKVERILFVLNGLKKLGFHVAKWWRNDWSNIELHIGDDVLYIYLEVLMVKWNTQ</sequence>
<dbReference type="InterPro" id="IPR006342">
    <property type="entry name" value="FkbM_mtfrase"/>
</dbReference>
<evidence type="ECO:0000313" key="2">
    <source>
        <dbReference type="EMBL" id="CAL4157759.1"/>
    </source>
</evidence>
<dbReference type="PANTHER" id="PTHR32026">
    <property type="entry name" value="METHYLTRANSFERASE-LIKE PROTEIN 24"/>
    <property type="match status" value="1"/>
</dbReference>
<dbReference type="Proteomes" id="UP001497623">
    <property type="component" value="Unassembled WGS sequence"/>
</dbReference>
<feature type="domain" description="Methyltransferase FkbM" evidence="1">
    <location>
        <begin position="158"/>
        <end position="223"/>
    </location>
</feature>
<name>A0AAV2S4G8_MEGNR</name>
<feature type="non-terminal residue" evidence="2">
    <location>
        <position position="289"/>
    </location>
</feature>
<dbReference type="InterPro" id="IPR026913">
    <property type="entry name" value="METTL24"/>
</dbReference>
<organism evidence="2 3">
    <name type="scientific">Meganyctiphanes norvegica</name>
    <name type="common">Northern krill</name>
    <name type="synonym">Thysanopoda norvegica</name>
    <dbReference type="NCBI Taxonomy" id="48144"/>
    <lineage>
        <taxon>Eukaryota</taxon>
        <taxon>Metazoa</taxon>
        <taxon>Ecdysozoa</taxon>
        <taxon>Arthropoda</taxon>
        <taxon>Crustacea</taxon>
        <taxon>Multicrustacea</taxon>
        <taxon>Malacostraca</taxon>
        <taxon>Eumalacostraca</taxon>
        <taxon>Eucarida</taxon>
        <taxon>Euphausiacea</taxon>
        <taxon>Euphausiidae</taxon>
        <taxon>Meganyctiphanes</taxon>
    </lineage>
</organism>
<comment type="caution">
    <text evidence="2">The sequence shown here is derived from an EMBL/GenBank/DDBJ whole genome shotgun (WGS) entry which is preliminary data.</text>
</comment>
<accession>A0AAV2S4G8</accession>